<protein>
    <recommendedName>
        <fullName evidence="4">BTB domain-containing protein</fullName>
    </recommendedName>
</protein>
<gene>
    <name evidence="2" type="ORF">PILCRDRAFT_36543</name>
</gene>
<dbReference type="AlphaFoldDB" id="A0A0C3FZ12"/>
<feature type="non-terminal residue" evidence="2">
    <location>
        <position position="134"/>
    </location>
</feature>
<reference evidence="3" key="2">
    <citation type="submission" date="2015-01" db="EMBL/GenBank/DDBJ databases">
        <title>Evolutionary Origins and Diversification of the Mycorrhizal Mutualists.</title>
        <authorList>
            <consortium name="DOE Joint Genome Institute"/>
            <consortium name="Mycorrhizal Genomics Consortium"/>
            <person name="Kohler A."/>
            <person name="Kuo A."/>
            <person name="Nagy L.G."/>
            <person name="Floudas D."/>
            <person name="Copeland A."/>
            <person name="Barry K.W."/>
            <person name="Cichocki N."/>
            <person name="Veneault-Fourrey C."/>
            <person name="LaButti K."/>
            <person name="Lindquist E.A."/>
            <person name="Lipzen A."/>
            <person name="Lundell T."/>
            <person name="Morin E."/>
            <person name="Murat C."/>
            <person name="Riley R."/>
            <person name="Ohm R."/>
            <person name="Sun H."/>
            <person name="Tunlid A."/>
            <person name="Henrissat B."/>
            <person name="Grigoriev I.V."/>
            <person name="Hibbett D.S."/>
            <person name="Martin F."/>
        </authorList>
    </citation>
    <scope>NUCLEOTIDE SEQUENCE [LARGE SCALE GENOMIC DNA]</scope>
    <source>
        <strain evidence="3">F 1598</strain>
    </source>
</reference>
<organism evidence="2 3">
    <name type="scientific">Piloderma croceum (strain F 1598)</name>
    <dbReference type="NCBI Taxonomy" id="765440"/>
    <lineage>
        <taxon>Eukaryota</taxon>
        <taxon>Fungi</taxon>
        <taxon>Dikarya</taxon>
        <taxon>Basidiomycota</taxon>
        <taxon>Agaricomycotina</taxon>
        <taxon>Agaricomycetes</taxon>
        <taxon>Agaricomycetidae</taxon>
        <taxon>Atheliales</taxon>
        <taxon>Atheliaceae</taxon>
        <taxon>Piloderma</taxon>
    </lineage>
</organism>
<dbReference type="Proteomes" id="UP000054166">
    <property type="component" value="Unassembled WGS sequence"/>
</dbReference>
<evidence type="ECO:0000256" key="1">
    <source>
        <dbReference type="SAM" id="MobiDB-lite"/>
    </source>
</evidence>
<keyword evidence="3" id="KW-1185">Reference proteome</keyword>
<name>A0A0C3FZ12_PILCF</name>
<evidence type="ECO:0000313" key="2">
    <source>
        <dbReference type="EMBL" id="KIM83541.1"/>
    </source>
</evidence>
<proteinExistence type="predicted"/>
<evidence type="ECO:0000313" key="3">
    <source>
        <dbReference type="Proteomes" id="UP000054166"/>
    </source>
</evidence>
<feature type="compositionally biased region" description="Basic and acidic residues" evidence="1">
    <location>
        <begin position="10"/>
        <end position="23"/>
    </location>
</feature>
<dbReference type="STRING" id="765440.A0A0C3FZ12"/>
<dbReference type="InParanoid" id="A0A0C3FZ12"/>
<evidence type="ECO:0008006" key="4">
    <source>
        <dbReference type="Google" id="ProtNLM"/>
    </source>
</evidence>
<feature type="region of interest" description="Disordered" evidence="1">
    <location>
        <begin position="1"/>
        <end position="23"/>
    </location>
</feature>
<accession>A0A0C3FZ12</accession>
<reference evidence="2 3" key="1">
    <citation type="submission" date="2014-04" db="EMBL/GenBank/DDBJ databases">
        <authorList>
            <consortium name="DOE Joint Genome Institute"/>
            <person name="Kuo A."/>
            <person name="Tarkka M."/>
            <person name="Buscot F."/>
            <person name="Kohler A."/>
            <person name="Nagy L.G."/>
            <person name="Floudas D."/>
            <person name="Copeland A."/>
            <person name="Barry K.W."/>
            <person name="Cichocki N."/>
            <person name="Veneault-Fourrey C."/>
            <person name="LaButti K."/>
            <person name="Lindquist E.A."/>
            <person name="Lipzen A."/>
            <person name="Lundell T."/>
            <person name="Morin E."/>
            <person name="Murat C."/>
            <person name="Sun H."/>
            <person name="Tunlid A."/>
            <person name="Henrissat B."/>
            <person name="Grigoriev I.V."/>
            <person name="Hibbett D.S."/>
            <person name="Martin F."/>
            <person name="Nordberg H.P."/>
            <person name="Cantor M.N."/>
            <person name="Hua S.X."/>
        </authorList>
    </citation>
    <scope>NUCLEOTIDE SEQUENCE [LARGE SCALE GENOMIC DNA]</scope>
    <source>
        <strain evidence="2 3">F 1598</strain>
    </source>
</reference>
<dbReference type="EMBL" id="KN832990">
    <property type="protein sequence ID" value="KIM83541.1"/>
    <property type="molecule type" value="Genomic_DNA"/>
</dbReference>
<dbReference type="OrthoDB" id="2367075at2759"/>
<dbReference type="HOGENOM" id="CLU_047592_8_0_1"/>
<sequence>MFTLAGIPDKQQEGSSDDHPLHLNEEEPTDLEAFLSLLYPETFQEEHTVEEWISCWRFALKWQFRVQQELAKKNLMVIASPVDKIILARMFEEELGGWLVDAFRDMARRPAPPTLLEGCRLGVDDLVIIRQLCH</sequence>